<gene>
    <name evidence="4" type="ORF">M0R45_027192</name>
</gene>
<evidence type="ECO:0000256" key="2">
    <source>
        <dbReference type="ARBA" id="ARBA00022690"/>
    </source>
</evidence>
<comment type="similarity">
    <text evidence="1">Belongs to the protease inhibitor I13 (potato type I serine protease inhibitor) family.</text>
</comment>
<evidence type="ECO:0000256" key="1">
    <source>
        <dbReference type="ARBA" id="ARBA00008210"/>
    </source>
</evidence>
<name>A0AAW1X1F2_RUBAR</name>
<keyword evidence="2" id="KW-0646">Protease inhibitor</keyword>
<sequence length="68" mass="7387">MDCPGSGKSSWPELVGATGKAAKKKIERENPQVHAIVLEEGSATTRDRRCDRVWSGLMNMVSSPGFLI</sequence>
<dbReference type="SUPFAM" id="SSF54654">
    <property type="entry name" value="CI-2 family of serine protease inhibitors"/>
    <property type="match status" value="1"/>
</dbReference>
<dbReference type="EMBL" id="JBEDUW010000005">
    <property type="protein sequence ID" value="KAK9930138.1"/>
    <property type="molecule type" value="Genomic_DNA"/>
</dbReference>
<keyword evidence="3" id="KW-0722">Serine protease inhibitor</keyword>
<evidence type="ECO:0000256" key="3">
    <source>
        <dbReference type="ARBA" id="ARBA00022900"/>
    </source>
</evidence>
<dbReference type="GO" id="GO:0009611">
    <property type="term" value="P:response to wounding"/>
    <property type="evidence" value="ECO:0007669"/>
    <property type="project" value="InterPro"/>
</dbReference>
<dbReference type="PROSITE" id="PS00285">
    <property type="entry name" value="POTATO_INHIBITOR"/>
    <property type="match status" value="1"/>
</dbReference>
<protein>
    <submittedName>
        <fullName evidence="4">Uncharacterized protein</fullName>
    </submittedName>
</protein>
<dbReference type="PANTHER" id="PTHR33091:SF83">
    <property type="entry name" value="SERINE PROTEASE INHIBITOR, POTATO INHIBITOR I-TYPE FAMILY PROTEIN-RELATED"/>
    <property type="match status" value="1"/>
</dbReference>
<accession>A0AAW1X1F2</accession>
<organism evidence="4 5">
    <name type="scientific">Rubus argutus</name>
    <name type="common">Southern blackberry</name>
    <dbReference type="NCBI Taxonomy" id="59490"/>
    <lineage>
        <taxon>Eukaryota</taxon>
        <taxon>Viridiplantae</taxon>
        <taxon>Streptophyta</taxon>
        <taxon>Embryophyta</taxon>
        <taxon>Tracheophyta</taxon>
        <taxon>Spermatophyta</taxon>
        <taxon>Magnoliopsida</taxon>
        <taxon>eudicotyledons</taxon>
        <taxon>Gunneridae</taxon>
        <taxon>Pentapetalae</taxon>
        <taxon>rosids</taxon>
        <taxon>fabids</taxon>
        <taxon>Rosales</taxon>
        <taxon>Rosaceae</taxon>
        <taxon>Rosoideae</taxon>
        <taxon>Rosoideae incertae sedis</taxon>
        <taxon>Rubus</taxon>
    </lineage>
</organism>
<dbReference type="AlphaFoldDB" id="A0AAW1X1F2"/>
<dbReference type="Gene3D" id="3.30.10.10">
    <property type="entry name" value="Trypsin Inhibitor V, subunit A"/>
    <property type="match status" value="1"/>
</dbReference>
<dbReference type="GO" id="GO:0004867">
    <property type="term" value="F:serine-type endopeptidase inhibitor activity"/>
    <property type="evidence" value="ECO:0007669"/>
    <property type="project" value="UniProtKB-KW"/>
</dbReference>
<dbReference type="PANTHER" id="PTHR33091">
    <property type="entry name" value="PROTEIN, PUTATIVE, EXPRESSED-RELATED"/>
    <property type="match status" value="1"/>
</dbReference>
<keyword evidence="5" id="KW-1185">Reference proteome</keyword>
<dbReference type="InterPro" id="IPR000864">
    <property type="entry name" value="Prot_inh_pot1"/>
</dbReference>
<dbReference type="Proteomes" id="UP001457282">
    <property type="component" value="Unassembled WGS sequence"/>
</dbReference>
<dbReference type="InterPro" id="IPR036354">
    <property type="entry name" value="Prot_inh_pot1_sf"/>
</dbReference>
<proteinExistence type="inferred from homology"/>
<comment type="caution">
    <text evidence="4">The sequence shown here is derived from an EMBL/GenBank/DDBJ whole genome shotgun (WGS) entry which is preliminary data.</text>
</comment>
<dbReference type="Pfam" id="PF00280">
    <property type="entry name" value="potato_inhibit"/>
    <property type="match status" value="1"/>
</dbReference>
<evidence type="ECO:0000313" key="5">
    <source>
        <dbReference type="Proteomes" id="UP001457282"/>
    </source>
</evidence>
<reference evidence="4 5" key="1">
    <citation type="journal article" date="2023" name="G3 (Bethesda)">
        <title>A chromosome-length genome assembly and annotation of blackberry (Rubus argutus, cv. 'Hillquist').</title>
        <authorList>
            <person name="Bruna T."/>
            <person name="Aryal R."/>
            <person name="Dudchenko O."/>
            <person name="Sargent D.J."/>
            <person name="Mead D."/>
            <person name="Buti M."/>
            <person name="Cavallini A."/>
            <person name="Hytonen T."/>
            <person name="Andres J."/>
            <person name="Pham M."/>
            <person name="Weisz D."/>
            <person name="Mascagni F."/>
            <person name="Usai G."/>
            <person name="Natali L."/>
            <person name="Bassil N."/>
            <person name="Fernandez G.E."/>
            <person name="Lomsadze A."/>
            <person name="Armour M."/>
            <person name="Olukolu B."/>
            <person name="Poorten T."/>
            <person name="Britton C."/>
            <person name="Davik J."/>
            <person name="Ashrafi H."/>
            <person name="Aiden E.L."/>
            <person name="Borodovsky M."/>
            <person name="Worthington M."/>
        </authorList>
    </citation>
    <scope>NUCLEOTIDE SEQUENCE [LARGE SCALE GENOMIC DNA]</scope>
    <source>
        <strain evidence="4">PI 553951</strain>
    </source>
</reference>
<evidence type="ECO:0000313" key="4">
    <source>
        <dbReference type="EMBL" id="KAK9930138.1"/>
    </source>
</evidence>